<keyword evidence="2" id="KW-1185">Reference proteome</keyword>
<dbReference type="Proteomes" id="UP000282613">
    <property type="component" value="Unassembled WGS sequence"/>
</dbReference>
<dbReference type="EMBL" id="UYRS01018311">
    <property type="protein sequence ID" value="VDK32320.1"/>
    <property type="molecule type" value="Genomic_DNA"/>
</dbReference>
<evidence type="ECO:0000313" key="1">
    <source>
        <dbReference type="EMBL" id="VDK32320.1"/>
    </source>
</evidence>
<name>A0A0R3W1X5_TAEAS</name>
<sequence>MKLGEGRAFDVTSLCLNKVRYVTLLSCDELYPNNDKEAKWLNTGQYRLSVAIVFVFRGGYDGDEDPILSSGYHNLTT</sequence>
<dbReference type="AlphaFoldDB" id="A0A0R3W1X5"/>
<organism evidence="3">
    <name type="scientific">Taenia asiatica</name>
    <name type="common">Asian tapeworm</name>
    <dbReference type="NCBI Taxonomy" id="60517"/>
    <lineage>
        <taxon>Eukaryota</taxon>
        <taxon>Metazoa</taxon>
        <taxon>Spiralia</taxon>
        <taxon>Lophotrochozoa</taxon>
        <taxon>Platyhelminthes</taxon>
        <taxon>Cestoda</taxon>
        <taxon>Eucestoda</taxon>
        <taxon>Cyclophyllidea</taxon>
        <taxon>Taeniidae</taxon>
        <taxon>Taenia</taxon>
    </lineage>
</organism>
<dbReference type="WBParaSite" id="TASK_0000376901-mRNA-1">
    <property type="protein sequence ID" value="TASK_0000376901-mRNA-1"/>
    <property type="gene ID" value="TASK_0000376901"/>
</dbReference>
<gene>
    <name evidence="1" type="ORF">TASK_LOCUS3770</name>
</gene>
<proteinExistence type="predicted"/>
<reference evidence="3" key="1">
    <citation type="submission" date="2017-02" db="UniProtKB">
        <authorList>
            <consortium name="WormBaseParasite"/>
        </authorList>
    </citation>
    <scope>IDENTIFICATION</scope>
</reference>
<evidence type="ECO:0000313" key="2">
    <source>
        <dbReference type="Proteomes" id="UP000282613"/>
    </source>
</evidence>
<accession>A0A0R3W1X5</accession>
<reference evidence="1 2" key="2">
    <citation type="submission" date="2018-11" db="EMBL/GenBank/DDBJ databases">
        <authorList>
            <consortium name="Pathogen Informatics"/>
        </authorList>
    </citation>
    <scope>NUCLEOTIDE SEQUENCE [LARGE SCALE GENOMIC DNA]</scope>
</reference>
<evidence type="ECO:0000313" key="3">
    <source>
        <dbReference type="WBParaSite" id="TASK_0000376901-mRNA-1"/>
    </source>
</evidence>
<protein>
    <submittedName>
        <fullName evidence="3">BTB/POZ domain-containing protein</fullName>
    </submittedName>
</protein>